<dbReference type="RefSeq" id="WP_264728231.1">
    <property type="nucleotide sequence ID" value="NZ_JAPDNR010000001.1"/>
</dbReference>
<evidence type="ECO:0000313" key="2">
    <source>
        <dbReference type="Proteomes" id="UP001207742"/>
    </source>
</evidence>
<proteinExistence type="predicted"/>
<sequence>MKKITQRTWKNKKLHLNKNTIITLNIKDLYTIKGGLRMVEAESTRPDCDTTFPTNTFGRFSNENNAIFDL</sequence>
<reference evidence="1 2" key="1">
    <citation type="submission" date="2022-10" db="EMBL/GenBank/DDBJ databases">
        <title>Chitinophaga nivalis PC15 sp. nov., isolated from Pyeongchang county, South Korea.</title>
        <authorList>
            <person name="Trinh H.N."/>
        </authorList>
    </citation>
    <scope>NUCLEOTIDE SEQUENCE [LARGE SCALE GENOMIC DNA]</scope>
    <source>
        <strain evidence="1 2">PC14</strain>
    </source>
</reference>
<gene>
    <name evidence="1" type="ORF">OL497_04690</name>
</gene>
<name>A0ABT3IGV3_9BACT</name>
<comment type="caution">
    <text evidence="1">The sequence shown here is derived from an EMBL/GenBank/DDBJ whole genome shotgun (WGS) entry which is preliminary data.</text>
</comment>
<dbReference type="Proteomes" id="UP001207742">
    <property type="component" value="Unassembled WGS sequence"/>
</dbReference>
<organism evidence="1 2">
    <name type="scientific">Chitinophaga nivalis</name>
    <dbReference type="NCBI Taxonomy" id="2991709"/>
    <lineage>
        <taxon>Bacteria</taxon>
        <taxon>Pseudomonadati</taxon>
        <taxon>Bacteroidota</taxon>
        <taxon>Chitinophagia</taxon>
        <taxon>Chitinophagales</taxon>
        <taxon>Chitinophagaceae</taxon>
        <taxon>Chitinophaga</taxon>
    </lineage>
</organism>
<accession>A0ABT3IGV3</accession>
<dbReference type="EMBL" id="JAPDNS010000001">
    <property type="protein sequence ID" value="MCW3483176.1"/>
    <property type="molecule type" value="Genomic_DNA"/>
</dbReference>
<keyword evidence="2" id="KW-1185">Reference proteome</keyword>
<evidence type="ECO:0000313" key="1">
    <source>
        <dbReference type="EMBL" id="MCW3483176.1"/>
    </source>
</evidence>
<protein>
    <submittedName>
        <fullName evidence="1">Uncharacterized protein</fullName>
    </submittedName>
</protein>